<dbReference type="PANTHER" id="PTHR42951">
    <property type="entry name" value="METALLO-BETA-LACTAMASE DOMAIN-CONTAINING"/>
    <property type="match status" value="1"/>
</dbReference>
<evidence type="ECO:0000313" key="2">
    <source>
        <dbReference type="EMBL" id="ARM76890.1"/>
    </source>
</evidence>
<evidence type="ECO:0000259" key="1">
    <source>
        <dbReference type="SMART" id="SM00849"/>
    </source>
</evidence>
<dbReference type="EMBL" id="CP020477">
    <property type="protein sequence ID" value="ARM76890.1"/>
    <property type="molecule type" value="Genomic_DNA"/>
</dbReference>
<protein>
    <submittedName>
        <fullName evidence="2">MBL fold metallo-hydrolase</fullName>
    </submittedName>
</protein>
<feature type="domain" description="Metallo-beta-lactamase" evidence="1">
    <location>
        <begin position="24"/>
        <end position="220"/>
    </location>
</feature>
<dbReference type="STRING" id="282676.B6F84_13245"/>
<dbReference type="InterPro" id="IPR036866">
    <property type="entry name" value="RibonucZ/Hydroxyglut_hydro"/>
</dbReference>
<proteinExistence type="predicted"/>
<dbReference type="OrthoDB" id="197151at2157"/>
<dbReference type="GO" id="GO:0016787">
    <property type="term" value="F:hydrolase activity"/>
    <property type="evidence" value="ECO:0007669"/>
    <property type="project" value="UniProtKB-KW"/>
</dbReference>
<dbReference type="SMART" id="SM00849">
    <property type="entry name" value="Lactamase_B"/>
    <property type="match status" value="1"/>
</dbReference>
<dbReference type="PANTHER" id="PTHR42951:SF17">
    <property type="entry name" value="METALLO-BETA-LACTAMASE DOMAIN-CONTAINING PROTEIN"/>
    <property type="match status" value="1"/>
</dbReference>
<sequence>MVKIKNNVRIAELLEPNFFGTVLNHNVTVVEKGPSGGLMIIDTSLPCNLVTLENYLKSWGYSIEDISDIVITHEHPDHYGNAEYIKRISKAKIYAHELESFNSSGKLNTEEIKREFPIDEEEIEKTVKRIENINAPTPTVDVKLKGGEELAGFKVIHVPGHTKGHIALFGQGILIVGDAIRNTENTIRPPIKFFCWDYEKALKSFNYLLSLNYEILVPYHGDLIFK</sequence>
<dbReference type="CDD" id="cd07721">
    <property type="entry name" value="yflN-like_MBL-fold"/>
    <property type="match status" value="1"/>
</dbReference>
<name>A0A1W6K322_9CREN</name>
<reference evidence="2 3" key="1">
    <citation type="submission" date="2017-03" db="EMBL/GenBank/DDBJ databases">
        <title>Sulfur activation and transportation mechanism of thermophilic Archaea Acidianus manzaensis YN-25.</title>
        <authorList>
            <person name="Ma Y."/>
            <person name="Yang Y."/>
            <person name="Xia J."/>
        </authorList>
    </citation>
    <scope>NUCLEOTIDE SEQUENCE [LARGE SCALE GENOMIC DNA]</scope>
    <source>
        <strain evidence="2 3">YN-25</strain>
    </source>
</reference>
<dbReference type="Gene3D" id="3.60.15.10">
    <property type="entry name" value="Ribonuclease Z/Hydroxyacylglutathione hydrolase-like"/>
    <property type="match status" value="1"/>
</dbReference>
<dbReference type="SUPFAM" id="SSF56281">
    <property type="entry name" value="Metallo-hydrolase/oxidoreductase"/>
    <property type="match status" value="1"/>
</dbReference>
<dbReference type="Proteomes" id="UP000193404">
    <property type="component" value="Chromosome"/>
</dbReference>
<dbReference type="KEGG" id="aman:B6F84_13245"/>
<dbReference type="RefSeq" id="WP_148692686.1">
    <property type="nucleotide sequence ID" value="NZ_CP020477.1"/>
</dbReference>
<evidence type="ECO:0000313" key="3">
    <source>
        <dbReference type="Proteomes" id="UP000193404"/>
    </source>
</evidence>
<dbReference type="InterPro" id="IPR001279">
    <property type="entry name" value="Metallo-B-lactamas"/>
</dbReference>
<dbReference type="Pfam" id="PF00753">
    <property type="entry name" value="Lactamase_B"/>
    <property type="match status" value="1"/>
</dbReference>
<dbReference type="AlphaFoldDB" id="A0A1W6K322"/>
<keyword evidence="2" id="KW-0378">Hydrolase</keyword>
<dbReference type="GeneID" id="41591905"/>
<organism evidence="2 3">
    <name type="scientific">Acidianus manzaensis</name>
    <dbReference type="NCBI Taxonomy" id="282676"/>
    <lineage>
        <taxon>Archaea</taxon>
        <taxon>Thermoproteota</taxon>
        <taxon>Thermoprotei</taxon>
        <taxon>Sulfolobales</taxon>
        <taxon>Sulfolobaceae</taxon>
        <taxon>Acidianus</taxon>
    </lineage>
</organism>
<keyword evidence="3" id="KW-1185">Reference proteome</keyword>
<gene>
    <name evidence="2" type="ORF">B6F84_13245</name>
</gene>
<dbReference type="InterPro" id="IPR050855">
    <property type="entry name" value="NDM-1-like"/>
</dbReference>
<accession>A0A1W6K322</accession>